<evidence type="ECO:0000313" key="6">
    <source>
        <dbReference type="Proteomes" id="UP000325755"/>
    </source>
</evidence>
<protein>
    <submittedName>
        <fullName evidence="5">AraC family transcriptional regulator</fullName>
    </submittedName>
</protein>
<keyword evidence="2" id="KW-0238">DNA-binding</keyword>
<dbReference type="InterPro" id="IPR032783">
    <property type="entry name" value="AraC_lig"/>
</dbReference>
<feature type="domain" description="HTH araC/xylS-type" evidence="4">
    <location>
        <begin position="216"/>
        <end position="314"/>
    </location>
</feature>
<dbReference type="SMART" id="SM00342">
    <property type="entry name" value="HTH_ARAC"/>
    <property type="match status" value="1"/>
</dbReference>
<evidence type="ECO:0000256" key="1">
    <source>
        <dbReference type="ARBA" id="ARBA00023015"/>
    </source>
</evidence>
<dbReference type="EMBL" id="CP044205">
    <property type="protein sequence ID" value="QFY42005.1"/>
    <property type="molecule type" value="Genomic_DNA"/>
</dbReference>
<dbReference type="Pfam" id="PF12833">
    <property type="entry name" value="HTH_18"/>
    <property type="match status" value="1"/>
</dbReference>
<dbReference type="KEGG" id="mmob:F6R98_04650"/>
<accession>A0A5Q0BDS6</accession>
<dbReference type="SUPFAM" id="SSF46689">
    <property type="entry name" value="Homeodomain-like"/>
    <property type="match status" value="2"/>
</dbReference>
<dbReference type="Pfam" id="PF12852">
    <property type="entry name" value="Cupin_6"/>
    <property type="match status" value="1"/>
</dbReference>
<dbReference type="InParanoid" id="A0A5Q0BDS6"/>
<dbReference type="AlphaFoldDB" id="A0A5Q0BDS6"/>
<evidence type="ECO:0000256" key="3">
    <source>
        <dbReference type="ARBA" id="ARBA00023163"/>
    </source>
</evidence>
<name>A0A5Q0BDS6_9GAMM</name>
<dbReference type="InterPro" id="IPR018062">
    <property type="entry name" value="HTH_AraC-typ_CS"/>
</dbReference>
<sequence length="316" mass="34706">MDKPFEDALADLRISGSALLHRCYAPPWAIDLPEQAQIKALLKLDRSKRVVPFHLVRKGEFSLQMEQDAPVTVRTHEVVICPGGAAHRMTFGSPDQAVTLEQVISGSEPAPGAPDAPDTTELLCGVFMLQAAPLNPLWSALPPVLTVATAGPQADPMLALAADMLTLELSRPSRGEGFTASRLLEIFCAEAIRAYWRRGGNHPPGWFRGLNDPKIAQALWFIHAEAGAPWSVAKLADAVALSPSRFAARFRETMNEAVMTYITRWRMNLACRMLIDSNVSIAEIAHRLGYEAAPSFTRTFKAELGHAPGYWRTTQR</sequence>
<dbReference type="RefSeq" id="WP_153247990.1">
    <property type="nucleotide sequence ID" value="NZ_CP044205.1"/>
</dbReference>
<proteinExistence type="predicted"/>
<dbReference type="Proteomes" id="UP000325755">
    <property type="component" value="Chromosome"/>
</dbReference>
<organism evidence="5 6">
    <name type="scientific">Candidatus Methylospira mobilis</name>
    <dbReference type="NCBI Taxonomy" id="1808979"/>
    <lineage>
        <taxon>Bacteria</taxon>
        <taxon>Pseudomonadati</taxon>
        <taxon>Pseudomonadota</taxon>
        <taxon>Gammaproteobacteria</taxon>
        <taxon>Methylococcales</taxon>
        <taxon>Methylococcaceae</taxon>
        <taxon>Candidatus Methylospira</taxon>
    </lineage>
</organism>
<dbReference type="InterPro" id="IPR050204">
    <property type="entry name" value="AraC_XylS_family_regulators"/>
</dbReference>
<evidence type="ECO:0000313" key="5">
    <source>
        <dbReference type="EMBL" id="QFY42005.1"/>
    </source>
</evidence>
<keyword evidence="1" id="KW-0805">Transcription regulation</keyword>
<dbReference type="GO" id="GO:0043565">
    <property type="term" value="F:sequence-specific DNA binding"/>
    <property type="evidence" value="ECO:0007669"/>
    <property type="project" value="InterPro"/>
</dbReference>
<dbReference type="PROSITE" id="PS01124">
    <property type="entry name" value="HTH_ARAC_FAMILY_2"/>
    <property type="match status" value="1"/>
</dbReference>
<reference evidence="5 6" key="1">
    <citation type="submission" date="2019-09" db="EMBL/GenBank/DDBJ databases">
        <title>Ecophysiology of the spiral-shaped methanotroph Methylospira mobilis as revealed by the complete genome sequence.</title>
        <authorList>
            <person name="Oshkin I.Y."/>
            <person name="Dedysh S.N."/>
            <person name="Miroshnikov K."/>
            <person name="Danilova O.V."/>
            <person name="Hakobyan A."/>
            <person name="Liesack W."/>
        </authorList>
    </citation>
    <scope>NUCLEOTIDE SEQUENCE [LARGE SCALE GENOMIC DNA]</scope>
    <source>
        <strain evidence="5 6">Shm1</strain>
    </source>
</reference>
<dbReference type="PANTHER" id="PTHR46796">
    <property type="entry name" value="HTH-TYPE TRANSCRIPTIONAL ACTIVATOR RHAS-RELATED"/>
    <property type="match status" value="1"/>
</dbReference>
<evidence type="ECO:0000259" key="4">
    <source>
        <dbReference type="PROSITE" id="PS01124"/>
    </source>
</evidence>
<dbReference type="PROSITE" id="PS00041">
    <property type="entry name" value="HTH_ARAC_FAMILY_1"/>
    <property type="match status" value="1"/>
</dbReference>
<dbReference type="Gene3D" id="1.10.10.60">
    <property type="entry name" value="Homeodomain-like"/>
    <property type="match status" value="2"/>
</dbReference>
<dbReference type="OrthoDB" id="9783876at2"/>
<evidence type="ECO:0000256" key="2">
    <source>
        <dbReference type="ARBA" id="ARBA00023125"/>
    </source>
</evidence>
<dbReference type="GO" id="GO:0003700">
    <property type="term" value="F:DNA-binding transcription factor activity"/>
    <property type="evidence" value="ECO:0007669"/>
    <property type="project" value="InterPro"/>
</dbReference>
<dbReference type="PANTHER" id="PTHR46796:SF7">
    <property type="entry name" value="ARAC FAMILY TRANSCRIPTIONAL REGULATOR"/>
    <property type="match status" value="1"/>
</dbReference>
<keyword evidence="3" id="KW-0804">Transcription</keyword>
<dbReference type="InterPro" id="IPR009057">
    <property type="entry name" value="Homeodomain-like_sf"/>
</dbReference>
<keyword evidence="6" id="KW-1185">Reference proteome</keyword>
<gene>
    <name evidence="5" type="ORF">F6R98_04650</name>
</gene>
<dbReference type="InterPro" id="IPR018060">
    <property type="entry name" value="HTH_AraC"/>
</dbReference>